<comment type="caution">
    <text evidence="1">The sequence shown here is derived from an EMBL/GenBank/DDBJ whole genome shotgun (WGS) entry which is preliminary data.</text>
</comment>
<protein>
    <recommendedName>
        <fullName evidence="3">WXG100 family type VII secretion target</fullName>
    </recommendedName>
</protein>
<name>A0A1A2ZVF5_9MYCO</name>
<dbReference type="SUPFAM" id="SSF140453">
    <property type="entry name" value="EsxAB dimer-like"/>
    <property type="match status" value="1"/>
</dbReference>
<accession>A0A1A2ZVF5</accession>
<dbReference type="Pfam" id="PF06013">
    <property type="entry name" value="WXG100"/>
    <property type="match status" value="1"/>
</dbReference>
<dbReference type="RefSeq" id="WP_065012550.1">
    <property type="nucleotide sequence ID" value="NZ_LZKJ01000006.1"/>
</dbReference>
<dbReference type="AlphaFoldDB" id="A0A1A2ZVF5"/>
<dbReference type="InterPro" id="IPR036689">
    <property type="entry name" value="ESAT-6-like_sf"/>
</dbReference>
<dbReference type="Gene3D" id="1.10.287.1060">
    <property type="entry name" value="ESAT-6-like"/>
    <property type="match status" value="1"/>
</dbReference>
<organism evidence="1 2">
    <name type="scientific">Mycobacterium kyorinense</name>
    <dbReference type="NCBI Taxonomy" id="487514"/>
    <lineage>
        <taxon>Bacteria</taxon>
        <taxon>Bacillati</taxon>
        <taxon>Actinomycetota</taxon>
        <taxon>Actinomycetes</taxon>
        <taxon>Mycobacteriales</taxon>
        <taxon>Mycobacteriaceae</taxon>
        <taxon>Mycobacterium</taxon>
    </lineage>
</organism>
<dbReference type="Proteomes" id="UP000093592">
    <property type="component" value="Unassembled WGS sequence"/>
</dbReference>
<sequence>MVNIPDVEASNPDRLTQAAGQVGASVAAVREHLSAGRQALTQLRDGWEGAASEAAAARVERTLAQHQQLADTLQRFRSVLQSGGDQLAVTRASTLRILEQLQQQGWQVAPHGTVTVRPGSPLQRLFESSPVSAMQLRQLAATNSVALAKLLAEYDTQDRRLADDLRSAIKGLPGQVTDAPGSLGGAGPTIHGPATVHTPAEQKHDDLGVTIPGTGIRLGGDGVTADGRPGFPHVHIPRIHDGDNPLPVGRDANGNPLERPIPTGTARGPNGELYAFFTLVPYQSSGGTTDLDSPVPQRVVVDLAHPDQRLFTLEGVCRASGVFDPQSGRMIVVGNTPEGNRAMWRSEPVGKSHDWGALLPRQPYKIFSGAMNGNRESQVVALPNDGGYLLVGATDNGPVEGVVARTPEGLFDAAPEQLVGPIQDSASTWGSPYGPTITEFIDDENGQWVVHMRVSICTNPKGMPYNPETYDTTFTVTP</sequence>
<gene>
    <name evidence="1" type="ORF">A5707_11210</name>
</gene>
<evidence type="ECO:0008006" key="3">
    <source>
        <dbReference type="Google" id="ProtNLM"/>
    </source>
</evidence>
<reference evidence="2" key="1">
    <citation type="submission" date="2016-06" db="EMBL/GenBank/DDBJ databases">
        <authorList>
            <person name="Sutton G."/>
            <person name="Brinkac L."/>
            <person name="Sanka R."/>
            <person name="Adams M."/>
            <person name="Lau E."/>
            <person name="Sam S."/>
            <person name="Sreng N."/>
            <person name="Him V."/>
            <person name="Kerleguer A."/>
            <person name="Cheng S."/>
        </authorList>
    </citation>
    <scope>NUCLEOTIDE SEQUENCE [LARGE SCALE GENOMIC DNA]</scope>
    <source>
        <strain evidence="2">E861</strain>
    </source>
</reference>
<dbReference type="EMBL" id="LZKJ01000006">
    <property type="protein sequence ID" value="OBI53678.1"/>
    <property type="molecule type" value="Genomic_DNA"/>
</dbReference>
<evidence type="ECO:0000313" key="2">
    <source>
        <dbReference type="Proteomes" id="UP000093592"/>
    </source>
</evidence>
<dbReference type="InterPro" id="IPR010310">
    <property type="entry name" value="T7SS_ESAT-6-like"/>
</dbReference>
<dbReference type="OrthoDB" id="4694872at2"/>
<proteinExistence type="predicted"/>
<evidence type="ECO:0000313" key="1">
    <source>
        <dbReference type="EMBL" id="OBI53678.1"/>
    </source>
</evidence>